<evidence type="ECO:0000313" key="3">
    <source>
        <dbReference type="EMBL" id="OGG58158.1"/>
    </source>
</evidence>
<evidence type="ECO:0000313" key="4">
    <source>
        <dbReference type="Proteomes" id="UP000177958"/>
    </source>
</evidence>
<gene>
    <name evidence="3" type="ORF">A2853_01425</name>
</gene>
<evidence type="ECO:0000256" key="1">
    <source>
        <dbReference type="SAM" id="MobiDB-lite"/>
    </source>
</evidence>
<reference evidence="3 4" key="1">
    <citation type="journal article" date="2016" name="Nat. Commun.">
        <title>Thousands of microbial genomes shed light on interconnected biogeochemical processes in an aquifer system.</title>
        <authorList>
            <person name="Anantharaman K."/>
            <person name="Brown C.T."/>
            <person name="Hug L.A."/>
            <person name="Sharon I."/>
            <person name="Castelle C.J."/>
            <person name="Probst A.J."/>
            <person name="Thomas B.C."/>
            <person name="Singh A."/>
            <person name="Wilkins M.J."/>
            <person name="Karaoz U."/>
            <person name="Brodie E.L."/>
            <person name="Williams K.H."/>
            <person name="Hubbard S.S."/>
            <person name="Banfield J.F."/>
        </authorList>
    </citation>
    <scope>NUCLEOTIDE SEQUENCE [LARGE SCALE GENOMIC DNA]</scope>
</reference>
<protein>
    <recommendedName>
        <fullName evidence="2">Peptidoglycan binding-like domain-containing protein</fullName>
    </recommendedName>
</protein>
<sequence length="272" mass="28696">MSMKAGAGIAALLVVAGLLWYFSSSAPLVDLALPSAEQATTSDDVVSKPAVTKKPSAPSATQPTAAPPAASSKQFCPKFGAGVQLGSTDGPQDEAWARGDVANLQAFLARRYNLNEKEFVDSIFGANTESYLKRYQREEGLPQTGVLEYGTQQRILGYCLNGLMANGGIYPSKNFTFAVGGVTQTLFVHEALLETQGTILNGAFRVELISVTGTTAKIRVTGRVIGGLQSQTLSLGKGEEVVTQHWPIGLKINVQSLTSSSAVLAISQQPTD</sequence>
<organism evidence="3 4">
    <name type="scientific">Candidatus Kaiserbacteria bacterium RIFCSPHIGHO2_01_FULL_55_17</name>
    <dbReference type="NCBI Taxonomy" id="1798484"/>
    <lineage>
        <taxon>Bacteria</taxon>
        <taxon>Candidatus Kaiseribacteriota</taxon>
    </lineage>
</organism>
<dbReference type="Pfam" id="PF01471">
    <property type="entry name" value="PG_binding_1"/>
    <property type="match status" value="1"/>
</dbReference>
<dbReference type="SUPFAM" id="SSF47090">
    <property type="entry name" value="PGBD-like"/>
    <property type="match status" value="1"/>
</dbReference>
<feature type="region of interest" description="Disordered" evidence="1">
    <location>
        <begin position="42"/>
        <end position="71"/>
    </location>
</feature>
<feature type="compositionally biased region" description="Low complexity" evidence="1">
    <location>
        <begin position="54"/>
        <end position="71"/>
    </location>
</feature>
<evidence type="ECO:0000259" key="2">
    <source>
        <dbReference type="Pfam" id="PF01471"/>
    </source>
</evidence>
<accession>A0A1F6D9P2</accession>
<dbReference type="AlphaFoldDB" id="A0A1F6D9P2"/>
<dbReference type="InterPro" id="IPR036366">
    <property type="entry name" value="PGBDSf"/>
</dbReference>
<name>A0A1F6D9P2_9BACT</name>
<dbReference type="InterPro" id="IPR002477">
    <property type="entry name" value="Peptidoglycan-bd-like"/>
</dbReference>
<feature type="domain" description="Peptidoglycan binding-like" evidence="2">
    <location>
        <begin position="99"/>
        <end position="153"/>
    </location>
</feature>
<dbReference type="InterPro" id="IPR036365">
    <property type="entry name" value="PGBD-like_sf"/>
</dbReference>
<dbReference type="Proteomes" id="UP000177958">
    <property type="component" value="Unassembled WGS sequence"/>
</dbReference>
<dbReference type="EMBL" id="MFKX01000006">
    <property type="protein sequence ID" value="OGG58158.1"/>
    <property type="molecule type" value="Genomic_DNA"/>
</dbReference>
<comment type="caution">
    <text evidence="3">The sequence shown here is derived from an EMBL/GenBank/DDBJ whole genome shotgun (WGS) entry which is preliminary data.</text>
</comment>
<dbReference type="Gene3D" id="1.10.101.10">
    <property type="entry name" value="PGBD-like superfamily/PGBD"/>
    <property type="match status" value="1"/>
</dbReference>
<proteinExistence type="predicted"/>